<dbReference type="SMART" id="SM01294">
    <property type="entry name" value="PKS_PP_betabranch"/>
    <property type="match status" value="1"/>
</dbReference>
<dbReference type="CDD" id="cd08953">
    <property type="entry name" value="KR_2_SDR_x"/>
    <property type="match status" value="1"/>
</dbReference>
<dbReference type="InterPro" id="IPR032821">
    <property type="entry name" value="PKS_assoc"/>
</dbReference>
<dbReference type="PROSITE" id="PS50075">
    <property type="entry name" value="CARRIER"/>
    <property type="match status" value="2"/>
</dbReference>
<dbReference type="InterPro" id="IPR013968">
    <property type="entry name" value="PKS_KR"/>
</dbReference>
<feature type="region of interest" description="Disordered" evidence="4">
    <location>
        <begin position="1604"/>
        <end position="1626"/>
    </location>
</feature>
<evidence type="ECO:0000313" key="8">
    <source>
        <dbReference type="Proteomes" id="UP001229346"/>
    </source>
</evidence>
<feature type="domain" description="Carrier" evidence="5">
    <location>
        <begin position="1525"/>
        <end position="1602"/>
    </location>
</feature>
<accession>A0ABT9U988</accession>
<dbReference type="Pfam" id="PF00550">
    <property type="entry name" value="PP-binding"/>
    <property type="match status" value="2"/>
</dbReference>
<dbReference type="SMART" id="SM00823">
    <property type="entry name" value="PKS_PP"/>
    <property type="match status" value="2"/>
</dbReference>
<feature type="domain" description="Ketosynthase family 3 (KS3)" evidence="6">
    <location>
        <begin position="1631"/>
        <end position="2050"/>
    </location>
</feature>
<evidence type="ECO:0000256" key="3">
    <source>
        <dbReference type="ARBA" id="ARBA00022679"/>
    </source>
</evidence>
<dbReference type="Gene3D" id="1.10.1200.10">
    <property type="entry name" value="ACP-like"/>
    <property type="match status" value="2"/>
</dbReference>
<dbReference type="SMART" id="SM00825">
    <property type="entry name" value="PKS_KS"/>
    <property type="match status" value="2"/>
</dbReference>
<dbReference type="InterPro" id="IPR057326">
    <property type="entry name" value="KR_dom"/>
</dbReference>
<dbReference type="Pfam" id="PF00109">
    <property type="entry name" value="ketoacyl-synt"/>
    <property type="match status" value="2"/>
</dbReference>
<dbReference type="SUPFAM" id="SSF52151">
    <property type="entry name" value="FabD/lysophospholipase-like"/>
    <property type="match status" value="1"/>
</dbReference>
<dbReference type="SUPFAM" id="SSF53901">
    <property type="entry name" value="Thiolase-like"/>
    <property type="match status" value="2"/>
</dbReference>
<evidence type="ECO:0000256" key="1">
    <source>
        <dbReference type="ARBA" id="ARBA00022450"/>
    </source>
</evidence>
<dbReference type="InterPro" id="IPR020806">
    <property type="entry name" value="PKS_PP-bd"/>
</dbReference>
<feature type="domain" description="Carrier" evidence="5">
    <location>
        <begin position="932"/>
        <end position="1009"/>
    </location>
</feature>
<keyword evidence="8" id="KW-1185">Reference proteome</keyword>
<sequence>MAGREIREDIAIVGIACRFPDADNYHQYWENLEQGRNSIKEIPASRWDNGKYYSPNMDEPNKSISKWCGLLDDVDRFDHQFFQISPREAGNMDPQQRLLLEETWHCIEDAGVPLKQLQEKKTSVYVGVMAADYRQEAVKEGVVTDSYASLGSYECMLANRVSYAFNLQGPSLAINAACASSIVAIHEAKRSLLTGESDYAFAGGVSLNLHPWKYISFSKSRMLSPDGQCKTFDKDANGYVPGEGIGMVLMQRLEDALKQGSRIYGIVKGSAVNHVGKGVSVTAPSVKSQQEVILAAYRDAGISPETVSYAEAHGTGTSLGDPIEVESLSLAFREYTDKQHYCKIGSVKTNIGHLEAAAGVAGLIKVLMMLRHKKIPPTLNLKTVNPIIPFKRSPFEIADRLQDWEAPEAGLPLRASVSSFGFGGVNSHVLIEEFQALNRTVSQLETQEGQKDKGLFALSAVTPLALQKQIEDWKAFVGSNRFGQQRVLDISATLLNGRGDFPHRLGFVFSNLDELKQKLEQPLDIFSNKREQNPVLFIGEMKWSGYSEVEEMLKQSALLKKNLDQLLASADDENIVKGFKRKRWYASKAPLYRFAVGYALVRTLIELGFEPKGLAGEKSGLYIALAVCGIVKPTEVMSLLGEKNRERMLTASRPSIPFYDNVSNQMVQPHVFTENYLIALFDGLADAVTEETFTHYVHKARLLYNSQFTFKRHLEEWNKALQPFAGNVVEQLEAELPYEPSSRKQALLVAAIMYALRKLNQKWQLTEERILADNRFYELLDLIVDELLTKNEFTSLVLNGMDGASEIARSMNNKTAGKRIQQSYRLLRAHSPIPDGWKDLSNWLDQALEVNTALQDADEAFVLGEMGFQDTLLRLWLGGVPVHWQEIYPEQSYYKEELPIYSFDRESFWLPGIQKDEIVHEAAAAPSPINESLLKSIAAELIQNCARILQVDAMKIDPEGQMADYGLEPVHLIEWTEGLQERFGVDLSVDEMIASETFMEAARLLLRNLSDVPHRIHNESASGTAHLRRIMLTKVWEESPLQPIMEPAGPIIILANREQFHTAEVMLRNGIAVDCSLTTAEQGRDLARDLLTRYGLVTGLIDLSDLSSTATNSCQTSLGKFAFLQEIVKRVRKQEFRLLHLTAGLQTFQAKQTTMKGAATASLVKMLGAEYKKLQAKTVDIDSLDVECLRETVCREWLAPDLETECIYRSGLRYSPKMKEVSASVGPLPDIDANKVYIVTGGTRGIGAEVAKHLVSRGARKLLLMGVQPYPPKEQWNHLLQNPGTDSKLADRLRNVLDLEAQGAIVEWFTGSLSDSDILAAFLQSVRARLGAVGGVVHCAGLLSNENPAFISKTADEIQRVLEPKISGLAALNEALIDERPDFFILFSSVAGTIPMLAVGLSDYAAANGYMDYYAAYQRSQGRLWFQAIQWPNWKEVGMGDVTGKLYTEMGLTAHDTSDGLQMLDFAMTHKKDAAIMPAVVDADVFEPERLLYARPAKRETFMKMEENQSANIVPSLNESTKSKASSDETIEKLKEMFSNELLIPKEKLDGEASFGELGVDSILINVLTKKVEEWIGMKLDPSLFLEYPTLNQFADYLQPAAALEETDPPNPSQPPEASKQSGETSMRKASSKIAVIGVGCHFPGAENKDDYWRNLVNGTSSIVEVPDSRWDKRVLYSPTYEKGKSISKWGGFLDQIERFDPRYFGISEEDALHLDPLIRQFMEVTAQTLHDAGYEKHELSNKNVGVFVGSRVGNYGSRISDIRKSTITGIGQNFIGAHISHFFNWKGPNLVVDTACSSSLVSIHLACQSLLSGESEIALAGGVEILLDEQLYLILSEGMALSPDGRCHTFDEKANGFVPGEGAGAVLLKPLDKALQDGDRIYAVVEATAVNNDGTTMGITTPNLEAQSAMIHSALTKGEIDASSISYVETHGTGTMIGDPIEMKALTKVFRAFTEEKAFCGVGSAKTNIGHLLSAAGVASFIKVVLSLWNKQLPPTLNCDSPNPRLDFNLSPFYPNTTLRDWQPRAGIRRASISSFGFGGTNAHAILSESEPSMPGRAESRRASLPPIEFNRQRYWLDAKPGRAVAEPAAIHTSGFPKMLQFIEEEQF</sequence>
<dbReference type="SMART" id="SM00822">
    <property type="entry name" value="PKS_KR"/>
    <property type="match status" value="1"/>
</dbReference>
<evidence type="ECO:0000259" key="6">
    <source>
        <dbReference type="PROSITE" id="PS52004"/>
    </source>
</evidence>
<evidence type="ECO:0000256" key="4">
    <source>
        <dbReference type="SAM" id="MobiDB-lite"/>
    </source>
</evidence>
<dbReference type="EMBL" id="JAUSSU010000011">
    <property type="protein sequence ID" value="MDQ0115571.1"/>
    <property type="molecule type" value="Genomic_DNA"/>
</dbReference>
<dbReference type="InterPro" id="IPR009081">
    <property type="entry name" value="PP-bd_ACP"/>
</dbReference>
<dbReference type="InterPro" id="IPR020615">
    <property type="entry name" value="Thiolase_acyl_enz_int_AS"/>
</dbReference>
<dbReference type="PROSITE" id="PS00098">
    <property type="entry name" value="THIOLASE_1"/>
    <property type="match status" value="1"/>
</dbReference>
<evidence type="ECO:0000256" key="2">
    <source>
        <dbReference type="ARBA" id="ARBA00022553"/>
    </source>
</evidence>
<proteinExistence type="predicted"/>
<organism evidence="7 8">
    <name type="scientific">Paenibacillus harenae</name>
    <dbReference type="NCBI Taxonomy" id="306543"/>
    <lineage>
        <taxon>Bacteria</taxon>
        <taxon>Bacillati</taxon>
        <taxon>Bacillota</taxon>
        <taxon>Bacilli</taxon>
        <taxon>Bacillales</taxon>
        <taxon>Paenibacillaceae</taxon>
        <taxon>Paenibacillus</taxon>
    </lineage>
</organism>
<dbReference type="Gene3D" id="1.10.1240.100">
    <property type="match status" value="1"/>
</dbReference>
<dbReference type="Gene3D" id="3.30.70.3290">
    <property type="match status" value="1"/>
</dbReference>
<protein>
    <submittedName>
        <fullName evidence="7">Acyl transferase domain-containing protein/acyl carrier protein</fullName>
    </submittedName>
</protein>
<dbReference type="SUPFAM" id="SSF51735">
    <property type="entry name" value="NAD(P)-binding Rossmann-fold domains"/>
    <property type="match status" value="2"/>
</dbReference>
<dbReference type="InterPro" id="IPR014031">
    <property type="entry name" value="Ketoacyl_synth_C"/>
</dbReference>
<dbReference type="GO" id="GO:0016740">
    <property type="term" value="F:transferase activity"/>
    <property type="evidence" value="ECO:0007669"/>
    <property type="project" value="UniProtKB-KW"/>
</dbReference>
<dbReference type="SUPFAM" id="SSF47336">
    <property type="entry name" value="ACP-like"/>
    <property type="match status" value="2"/>
</dbReference>
<dbReference type="InterPro" id="IPR036291">
    <property type="entry name" value="NAD(P)-bd_dom_sf"/>
</dbReference>
<keyword evidence="1" id="KW-0596">Phosphopantetheine</keyword>
<reference evidence="7 8" key="1">
    <citation type="submission" date="2023-07" db="EMBL/GenBank/DDBJ databases">
        <title>Sorghum-associated microbial communities from plants grown in Nebraska, USA.</title>
        <authorList>
            <person name="Schachtman D."/>
        </authorList>
    </citation>
    <scope>NUCLEOTIDE SEQUENCE [LARGE SCALE GENOMIC DNA]</scope>
    <source>
        <strain evidence="7 8">CC482</strain>
    </source>
</reference>
<dbReference type="PANTHER" id="PTHR43775">
    <property type="entry name" value="FATTY ACID SYNTHASE"/>
    <property type="match status" value="1"/>
</dbReference>
<feature type="domain" description="Ketosynthase family 3 (KS3)" evidence="6">
    <location>
        <begin position="7"/>
        <end position="433"/>
    </location>
</feature>
<dbReference type="Pfam" id="PF02801">
    <property type="entry name" value="Ketoacyl-synt_C"/>
    <property type="match status" value="2"/>
</dbReference>
<dbReference type="PROSITE" id="PS00606">
    <property type="entry name" value="KS3_1"/>
    <property type="match status" value="2"/>
</dbReference>
<dbReference type="InterPro" id="IPR050091">
    <property type="entry name" value="PKS_NRPS_Biosynth_Enz"/>
</dbReference>
<dbReference type="InterPro" id="IPR016035">
    <property type="entry name" value="Acyl_Trfase/lysoPLipase"/>
</dbReference>
<evidence type="ECO:0000259" key="5">
    <source>
        <dbReference type="PROSITE" id="PS50075"/>
    </source>
</evidence>
<dbReference type="Pfam" id="PF16197">
    <property type="entry name" value="KAsynt_C_assoc"/>
    <property type="match status" value="1"/>
</dbReference>
<dbReference type="InterPro" id="IPR014030">
    <property type="entry name" value="Ketoacyl_synth_N"/>
</dbReference>
<dbReference type="InterPro" id="IPR016039">
    <property type="entry name" value="Thiolase-like"/>
</dbReference>
<dbReference type="Pfam" id="PF08659">
    <property type="entry name" value="KR"/>
    <property type="match status" value="1"/>
</dbReference>
<dbReference type="CDD" id="cd00833">
    <property type="entry name" value="PKS"/>
    <property type="match status" value="2"/>
</dbReference>
<comment type="caution">
    <text evidence="7">The sequence shown here is derived from an EMBL/GenBank/DDBJ whole genome shotgun (WGS) entry which is preliminary data.</text>
</comment>
<dbReference type="InterPro" id="IPR036736">
    <property type="entry name" value="ACP-like_sf"/>
</dbReference>
<keyword evidence="2" id="KW-0597">Phosphoprotein</keyword>
<evidence type="ECO:0000313" key="7">
    <source>
        <dbReference type="EMBL" id="MDQ0115571.1"/>
    </source>
</evidence>
<dbReference type="Proteomes" id="UP001229346">
    <property type="component" value="Unassembled WGS sequence"/>
</dbReference>
<keyword evidence="3 7" id="KW-0808">Transferase</keyword>
<dbReference type="RefSeq" id="WP_307207326.1">
    <property type="nucleotide sequence ID" value="NZ_JAUSSU010000011.1"/>
</dbReference>
<dbReference type="PROSITE" id="PS52004">
    <property type="entry name" value="KS3_2"/>
    <property type="match status" value="2"/>
</dbReference>
<dbReference type="InterPro" id="IPR018201">
    <property type="entry name" value="Ketoacyl_synth_AS"/>
</dbReference>
<dbReference type="Gene3D" id="3.40.50.720">
    <property type="entry name" value="NAD(P)-binding Rossmann-like Domain"/>
    <property type="match status" value="1"/>
</dbReference>
<dbReference type="PANTHER" id="PTHR43775:SF37">
    <property type="entry name" value="SI:DKEY-61P9.11"/>
    <property type="match status" value="1"/>
</dbReference>
<dbReference type="Gene3D" id="3.40.47.10">
    <property type="match status" value="2"/>
</dbReference>
<dbReference type="InterPro" id="IPR020841">
    <property type="entry name" value="PKS_Beta-ketoAc_synthase_dom"/>
</dbReference>
<name>A0ABT9U988_PAEHA</name>
<gene>
    <name evidence="7" type="ORF">J2T15_005038</name>
</gene>